<accession>A0A6V6YP52</accession>
<dbReference type="InterPro" id="IPR036388">
    <property type="entry name" value="WH-like_DNA-bd_sf"/>
</dbReference>
<protein>
    <submittedName>
        <fullName evidence="2">NUDIX hydrolase</fullName>
    </submittedName>
</protein>
<proteinExistence type="predicted"/>
<evidence type="ECO:0000313" key="2">
    <source>
        <dbReference type="EMBL" id="CAD0001257.1"/>
    </source>
</evidence>
<sequence>MNEVTIDCVVFGYDNGSLKVLLSKGNKGVGTKWGLISGIAKDAKKADETALDLLNEFGNFENVFLKQLTEGAGTNSQTLRYYTVINIEDYRVKFGVVDLYQRWFMITDVPDLIQDHNLILDYSLYQLEKCVRESPVDFNLLPEKFTISELMNLYKGILGIETDKDSFSRKFLKQKVVVPLKEKKENVSEKGDKLYKFNAAFFNKCASKDFVLDFK</sequence>
<evidence type="ECO:0000313" key="3">
    <source>
        <dbReference type="Proteomes" id="UP000556700"/>
    </source>
</evidence>
<reference evidence="2 3" key="1">
    <citation type="submission" date="2020-06" db="EMBL/GenBank/DDBJ databases">
        <authorList>
            <person name="Criscuolo A."/>
        </authorList>
    </citation>
    <scope>NUCLEOTIDE SEQUENCE [LARGE SCALE GENOMIC DNA]</scope>
    <source>
        <strain evidence="3">CIP 110025</strain>
    </source>
</reference>
<dbReference type="RefSeq" id="WP_051872966.1">
    <property type="nucleotide sequence ID" value="NZ_CAIJDO010000066.1"/>
</dbReference>
<dbReference type="GO" id="GO:0016787">
    <property type="term" value="F:hydrolase activity"/>
    <property type="evidence" value="ECO:0007669"/>
    <property type="project" value="UniProtKB-KW"/>
</dbReference>
<keyword evidence="3" id="KW-1185">Reference proteome</keyword>
<dbReference type="InterPro" id="IPR036390">
    <property type="entry name" value="WH_DNA-bd_sf"/>
</dbReference>
<dbReference type="InterPro" id="IPR054105">
    <property type="entry name" value="WHD_NrtR"/>
</dbReference>
<organism evidence="2 3">
    <name type="scientific">Flavobacterium chungangense</name>
    <dbReference type="NCBI Taxonomy" id="554283"/>
    <lineage>
        <taxon>Bacteria</taxon>
        <taxon>Pseudomonadati</taxon>
        <taxon>Bacteroidota</taxon>
        <taxon>Flavobacteriia</taxon>
        <taxon>Flavobacteriales</taxon>
        <taxon>Flavobacteriaceae</taxon>
        <taxon>Flavobacterium</taxon>
    </lineage>
</organism>
<name>A0A6V6YP52_9FLAO</name>
<gene>
    <name evidence="2" type="ORF">FLACHUCJ7_00443</name>
</gene>
<dbReference type="AlphaFoldDB" id="A0A6V6YP52"/>
<dbReference type="EMBL" id="CAIJDO010000066">
    <property type="protein sequence ID" value="CAD0001257.1"/>
    <property type="molecule type" value="Genomic_DNA"/>
</dbReference>
<feature type="domain" description="NrtR DNA-binding winged helix" evidence="1">
    <location>
        <begin position="138"/>
        <end position="197"/>
    </location>
</feature>
<keyword evidence="2" id="KW-0378">Hydrolase</keyword>
<dbReference type="Pfam" id="PF21906">
    <property type="entry name" value="WHD_NrtR"/>
    <property type="match status" value="1"/>
</dbReference>
<dbReference type="Gene3D" id="3.90.79.10">
    <property type="entry name" value="Nucleoside Triphosphate Pyrophosphohydrolase"/>
    <property type="match status" value="1"/>
</dbReference>
<dbReference type="Gene3D" id="1.10.10.10">
    <property type="entry name" value="Winged helix-like DNA-binding domain superfamily/Winged helix DNA-binding domain"/>
    <property type="match status" value="1"/>
</dbReference>
<evidence type="ECO:0000259" key="1">
    <source>
        <dbReference type="Pfam" id="PF21906"/>
    </source>
</evidence>
<dbReference type="Proteomes" id="UP000556700">
    <property type="component" value="Unassembled WGS sequence"/>
</dbReference>
<dbReference type="SUPFAM" id="SSF46785">
    <property type="entry name" value="Winged helix' DNA-binding domain"/>
    <property type="match status" value="1"/>
</dbReference>
<comment type="caution">
    <text evidence="2">The sequence shown here is derived from an EMBL/GenBank/DDBJ whole genome shotgun (WGS) entry which is preliminary data.</text>
</comment>